<accession>G4T268</accession>
<dbReference type="AlphaFoldDB" id="G4T268"/>
<sequence length="75" mass="8076">MLERAGRADLRIHDLRRTLGSWQAKTGASLLTIGKSLNHKSTRSTAIYARLDLGPVRESASRATAAMLNAAKNSA</sequence>
<evidence type="ECO:0000313" key="4">
    <source>
        <dbReference type="Proteomes" id="UP000008315"/>
    </source>
</evidence>
<dbReference type="InterPro" id="IPR011010">
    <property type="entry name" value="DNA_brk_join_enz"/>
</dbReference>
<evidence type="ECO:0000313" key="3">
    <source>
        <dbReference type="EMBL" id="CCE22494.1"/>
    </source>
</evidence>
<dbReference type="GO" id="GO:0006310">
    <property type="term" value="P:DNA recombination"/>
    <property type="evidence" value="ECO:0007669"/>
    <property type="project" value="UniProtKB-KW"/>
</dbReference>
<dbReference type="STRING" id="1091494.MEALZ_0800"/>
<reference evidence="4" key="1">
    <citation type="journal article" date="2012" name="J. Bacteriol.">
        <title>Genome sequence of the haloalkaliphilic methanotrophic bacterium Methylomicrobium alcaliphilum 20Z.</title>
        <authorList>
            <person name="Vuilleumier S."/>
            <person name="Khmelenina V.N."/>
            <person name="Bringel F."/>
            <person name="Reshetnikov A.S."/>
            <person name="Lajus A."/>
            <person name="Mangenot S."/>
            <person name="Rouy Z."/>
            <person name="Op den Camp H.J."/>
            <person name="Jetten M.S."/>
            <person name="Dispirito A.A."/>
            <person name="Dunfield P."/>
            <person name="Klotz M.G."/>
            <person name="Semrau J.D."/>
            <person name="Stein L.Y."/>
            <person name="Barbe V."/>
            <person name="Medigue C."/>
            <person name="Trotsenko Y.A."/>
            <person name="Kalyuzhnaya M.G."/>
        </authorList>
    </citation>
    <scope>NUCLEOTIDE SEQUENCE [LARGE SCALE GENOMIC DNA]</scope>
    <source>
        <strain evidence="4">DSM 19304 / NCIMB 14124 / VKM B-2133 / 20Z</strain>
    </source>
</reference>
<feature type="domain" description="Tyr recombinase" evidence="2">
    <location>
        <begin position="3"/>
        <end position="52"/>
    </location>
</feature>
<protein>
    <recommendedName>
        <fullName evidence="2">Tyr recombinase domain-containing protein</fullName>
    </recommendedName>
</protein>
<dbReference type="EMBL" id="FO082060">
    <property type="protein sequence ID" value="CCE22494.1"/>
    <property type="molecule type" value="Genomic_DNA"/>
</dbReference>
<organism evidence="3 4">
    <name type="scientific">Methylotuvimicrobium alcaliphilum (strain DSM 19304 / NCIMB 14124 / VKM B-2133 / 20Z)</name>
    <name type="common">Methylomicrobium alcaliphilum</name>
    <dbReference type="NCBI Taxonomy" id="1091494"/>
    <lineage>
        <taxon>Bacteria</taxon>
        <taxon>Pseudomonadati</taxon>
        <taxon>Pseudomonadota</taxon>
        <taxon>Gammaproteobacteria</taxon>
        <taxon>Methylococcales</taxon>
        <taxon>Methylococcaceae</taxon>
        <taxon>Methylotuvimicrobium</taxon>
    </lineage>
</organism>
<dbReference type="GO" id="GO:0003677">
    <property type="term" value="F:DNA binding"/>
    <property type="evidence" value="ECO:0007669"/>
    <property type="project" value="InterPro"/>
</dbReference>
<gene>
    <name evidence="3" type="ordered locus">MEALZ_0800</name>
</gene>
<dbReference type="PATRIC" id="fig|271065.3.peg.818"/>
<proteinExistence type="predicted"/>
<keyword evidence="1" id="KW-0233">DNA recombination</keyword>
<dbReference type="InterPro" id="IPR013762">
    <property type="entry name" value="Integrase-like_cat_sf"/>
</dbReference>
<dbReference type="Proteomes" id="UP000008315">
    <property type="component" value="Chromosome"/>
</dbReference>
<dbReference type="InterPro" id="IPR002104">
    <property type="entry name" value="Integrase_catalytic"/>
</dbReference>
<dbReference type="GO" id="GO:0015074">
    <property type="term" value="P:DNA integration"/>
    <property type="evidence" value="ECO:0007669"/>
    <property type="project" value="InterPro"/>
</dbReference>
<evidence type="ECO:0000256" key="1">
    <source>
        <dbReference type="ARBA" id="ARBA00023172"/>
    </source>
</evidence>
<dbReference type="KEGG" id="mah:MEALZ_0800"/>
<name>G4T268_META2</name>
<dbReference type="Pfam" id="PF00589">
    <property type="entry name" value="Phage_integrase"/>
    <property type="match status" value="1"/>
</dbReference>
<evidence type="ECO:0000259" key="2">
    <source>
        <dbReference type="Pfam" id="PF00589"/>
    </source>
</evidence>
<dbReference type="Gene3D" id="1.10.443.10">
    <property type="entry name" value="Intergrase catalytic core"/>
    <property type="match status" value="1"/>
</dbReference>
<dbReference type="SUPFAM" id="SSF56349">
    <property type="entry name" value="DNA breaking-rejoining enzymes"/>
    <property type="match status" value="1"/>
</dbReference>
<dbReference type="HOGENOM" id="CLU_2666866_0_0_6"/>
<keyword evidence="4" id="KW-1185">Reference proteome</keyword>